<protein>
    <submittedName>
        <fullName evidence="2">Uncharacterized protein</fullName>
    </submittedName>
</protein>
<dbReference type="STRING" id="33097.A0A150FZL4"/>
<keyword evidence="3" id="KW-1185">Reference proteome</keyword>
<evidence type="ECO:0000313" key="2">
    <source>
        <dbReference type="EMBL" id="KXZ43018.1"/>
    </source>
</evidence>
<evidence type="ECO:0000313" key="3">
    <source>
        <dbReference type="Proteomes" id="UP000075714"/>
    </source>
</evidence>
<organism evidence="2 3">
    <name type="scientific">Gonium pectorale</name>
    <name type="common">Green alga</name>
    <dbReference type="NCBI Taxonomy" id="33097"/>
    <lineage>
        <taxon>Eukaryota</taxon>
        <taxon>Viridiplantae</taxon>
        <taxon>Chlorophyta</taxon>
        <taxon>core chlorophytes</taxon>
        <taxon>Chlorophyceae</taxon>
        <taxon>CS clade</taxon>
        <taxon>Chlamydomonadales</taxon>
        <taxon>Volvocaceae</taxon>
        <taxon>Gonium</taxon>
    </lineage>
</organism>
<name>A0A150FZL4_GONPE</name>
<sequence>MGAHLQSNPLLHDVFGFSPRAEPREKLTGAEKRMCRGAHSEGARARAAERRWGRDAKAARAGLHEF</sequence>
<proteinExistence type="predicted"/>
<gene>
    <name evidence="2" type="ORF">GPECTOR_107g163</name>
</gene>
<accession>A0A150FZL4</accession>
<evidence type="ECO:0000256" key="1">
    <source>
        <dbReference type="SAM" id="MobiDB-lite"/>
    </source>
</evidence>
<reference evidence="3" key="1">
    <citation type="journal article" date="2016" name="Nat. Commun.">
        <title>The Gonium pectorale genome demonstrates co-option of cell cycle regulation during the evolution of multicellularity.</title>
        <authorList>
            <person name="Hanschen E.R."/>
            <person name="Marriage T.N."/>
            <person name="Ferris P.J."/>
            <person name="Hamaji T."/>
            <person name="Toyoda A."/>
            <person name="Fujiyama A."/>
            <person name="Neme R."/>
            <person name="Noguchi H."/>
            <person name="Minakuchi Y."/>
            <person name="Suzuki M."/>
            <person name="Kawai-Toyooka H."/>
            <person name="Smith D.R."/>
            <person name="Sparks H."/>
            <person name="Anderson J."/>
            <person name="Bakaric R."/>
            <person name="Luria V."/>
            <person name="Karger A."/>
            <person name="Kirschner M.W."/>
            <person name="Durand P.M."/>
            <person name="Michod R.E."/>
            <person name="Nozaki H."/>
            <person name="Olson B.J."/>
        </authorList>
    </citation>
    <scope>NUCLEOTIDE SEQUENCE [LARGE SCALE GENOMIC DNA]</scope>
    <source>
        <strain evidence="3">NIES-2863</strain>
    </source>
</reference>
<dbReference type="EMBL" id="LSYV01000107">
    <property type="protein sequence ID" value="KXZ43018.1"/>
    <property type="molecule type" value="Genomic_DNA"/>
</dbReference>
<dbReference type="OrthoDB" id="686784at2759"/>
<feature type="region of interest" description="Disordered" evidence="1">
    <location>
        <begin position="15"/>
        <end position="53"/>
    </location>
</feature>
<comment type="caution">
    <text evidence="2">The sequence shown here is derived from an EMBL/GenBank/DDBJ whole genome shotgun (WGS) entry which is preliminary data.</text>
</comment>
<dbReference type="Proteomes" id="UP000075714">
    <property type="component" value="Unassembled WGS sequence"/>
</dbReference>
<dbReference type="AlphaFoldDB" id="A0A150FZL4"/>
<feature type="compositionally biased region" description="Basic and acidic residues" evidence="1">
    <location>
        <begin position="21"/>
        <end position="53"/>
    </location>
</feature>